<reference evidence="2" key="1">
    <citation type="journal article" date="2016" name="Appl. Environ. Microbiol.">
        <title>Functional Metagenomics of a Biostimulated Petroleum-Contaminated Soil Reveals an Extraordinary Diversity of Extradiol Dioxygenases.</title>
        <authorList>
            <person name="Terron-Gonzalez L."/>
            <person name="Martin-Cabello G."/>
            <person name="Ferrer M."/>
            <person name="Santero E."/>
        </authorList>
    </citation>
    <scope>NUCLEOTIDE SEQUENCE</scope>
</reference>
<dbReference type="AlphaFoldDB" id="A0A126SYS7"/>
<name>A0A126SYS7_9BACT</name>
<sequence>MTMSVHAVEKVFWEFGNKPSRIEDFRRDPESYLNAYPLTAEERAMIRHVDLKALAAHGVSSLLTLMVWPLLKGSDDMPFDYLVHMNDGKLPDMGMTGFKAIGLKGYIRFRQIRSALRRAFGRGGPAKVGA</sequence>
<organism evidence="2">
    <name type="scientific">uncultured bacterium UPO64</name>
    <dbReference type="NCBI Taxonomy" id="1776983"/>
    <lineage>
        <taxon>Bacteria</taxon>
        <taxon>environmental samples</taxon>
    </lineage>
</organism>
<proteinExistence type="predicted"/>
<evidence type="ECO:0000259" key="1">
    <source>
        <dbReference type="Pfam" id="PF07746"/>
    </source>
</evidence>
<protein>
    <recommendedName>
        <fullName evidence="1">Extradiol ring-cleavage dioxygenase LigAB LigA subunit domain-containing protein</fullName>
    </recommendedName>
</protein>
<dbReference type="Gene3D" id="1.10.700.10">
    <property type="entry name" value="Dioxygenase LigAB, LigA subunit"/>
    <property type="match status" value="1"/>
</dbReference>
<accession>A0A126SYS7</accession>
<dbReference type="EMBL" id="KU144986">
    <property type="protein sequence ID" value="AMK59456.1"/>
    <property type="molecule type" value="Genomic_DNA"/>
</dbReference>
<feature type="domain" description="Extradiol ring-cleavage dioxygenase LigAB LigA subunit" evidence="1">
    <location>
        <begin position="10"/>
        <end position="61"/>
    </location>
</feature>
<dbReference type="InterPro" id="IPR036622">
    <property type="entry name" value="LigA_sf"/>
</dbReference>
<evidence type="ECO:0000313" key="2">
    <source>
        <dbReference type="EMBL" id="AMK59456.1"/>
    </source>
</evidence>
<dbReference type="SUPFAM" id="SSF48076">
    <property type="entry name" value="LigA subunit of an aromatic-ring-opening dioxygenase LigAB"/>
    <property type="match status" value="1"/>
</dbReference>
<dbReference type="Pfam" id="PF07746">
    <property type="entry name" value="LigA"/>
    <property type="match status" value="1"/>
</dbReference>
<dbReference type="InterPro" id="IPR011986">
    <property type="entry name" value="Xdiol_dOase_LigA"/>
</dbReference>